<evidence type="ECO:0000256" key="1">
    <source>
        <dbReference type="SAM" id="SignalP"/>
    </source>
</evidence>
<dbReference type="NCBIfam" id="TIGR01200">
    <property type="entry name" value="GLPGLI"/>
    <property type="match status" value="1"/>
</dbReference>
<name>A0ABW2LYG3_9FLAO</name>
<dbReference type="InterPro" id="IPR005901">
    <property type="entry name" value="GLPGLI"/>
</dbReference>
<reference evidence="3" key="1">
    <citation type="journal article" date="2019" name="Int. J. Syst. Evol. Microbiol.">
        <title>The Global Catalogue of Microorganisms (GCM) 10K type strain sequencing project: providing services to taxonomists for standard genome sequencing and annotation.</title>
        <authorList>
            <consortium name="The Broad Institute Genomics Platform"/>
            <consortium name="The Broad Institute Genome Sequencing Center for Infectious Disease"/>
            <person name="Wu L."/>
            <person name="Ma J."/>
        </authorList>
    </citation>
    <scope>NUCLEOTIDE SEQUENCE [LARGE SCALE GENOMIC DNA]</scope>
    <source>
        <strain evidence="3">CCUG 54781</strain>
    </source>
</reference>
<dbReference type="EMBL" id="JBHTCR010000003">
    <property type="protein sequence ID" value="MFC7346735.1"/>
    <property type="molecule type" value="Genomic_DNA"/>
</dbReference>
<feature type="signal peptide" evidence="1">
    <location>
        <begin position="1"/>
        <end position="19"/>
    </location>
</feature>
<dbReference type="RefSeq" id="WP_378176707.1">
    <property type="nucleotide sequence ID" value="NZ_JBHTCR010000003.1"/>
</dbReference>
<keyword evidence="3" id="KW-1185">Reference proteome</keyword>
<dbReference type="Pfam" id="PF22252">
    <property type="entry name" value="PNGase_F-II_N"/>
    <property type="match status" value="1"/>
</dbReference>
<evidence type="ECO:0000313" key="3">
    <source>
        <dbReference type="Proteomes" id="UP001596550"/>
    </source>
</evidence>
<comment type="caution">
    <text evidence="2">The sequence shown here is derived from an EMBL/GenBank/DDBJ whole genome shotgun (WGS) entry which is preliminary data.</text>
</comment>
<proteinExistence type="predicted"/>
<dbReference type="Proteomes" id="UP001596550">
    <property type="component" value="Unassembled WGS sequence"/>
</dbReference>
<feature type="chain" id="PRO_5046675376" evidence="1">
    <location>
        <begin position="20"/>
        <end position="266"/>
    </location>
</feature>
<protein>
    <submittedName>
        <fullName evidence="2">GLPGLI family protein</fullName>
    </submittedName>
</protein>
<organism evidence="2 3">
    <name type="scientific">Chryseobacterium zhengzhouense</name>
    <dbReference type="NCBI Taxonomy" id="1636086"/>
    <lineage>
        <taxon>Bacteria</taxon>
        <taxon>Pseudomonadati</taxon>
        <taxon>Bacteroidota</taxon>
        <taxon>Flavobacteriia</taxon>
        <taxon>Flavobacteriales</taxon>
        <taxon>Weeksellaceae</taxon>
        <taxon>Chryseobacterium group</taxon>
        <taxon>Chryseobacterium</taxon>
    </lineage>
</organism>
<accession>A0ABW2LYG3</accession>
<evidence type="ECO:0000313" key="2">
    <source>
        <dbReference type="EMBL" id="MFC7346735.1"/>
    </source>
</evidence>
<keyword evidence="1" id="KW-0732">Signal</keyword>
<sequence>MIRLAFILFCIVSCKSLYAQSDKAQLKIAYQMVISSKKSDQSGDDSRRVYNYSLLCNSEKSVYADPALKDFYKVLRKNRIQQQTPDLSRDIYPKSKSSVYKDKQNLIATLPIGSNLYTFPEPNLKWEVIPNEKKDILGNTCFKAKTLTDTGKLYYAWYCPEISIPDGPFRFKGLAGLVLEVHNEDSTLMIEAVKIEKSDEIIEPIAYAGAIDLNDKSTFLKKRSEFIENPNSERFSSPYKAYTLDGKEIKADRRKSLKINESILLD</sequence>
<gene>
    <name evidence="2" type="ORF">ACFQO9_08430</name>
</gene>